<dbReference type="AlphaFoldDB" id="A0A2G4F6D0"/>
<dbReference type="EMBL" id="NXIB02000003">
    <property type="protein sequence ID" value="PHX57251.1"/>
    <property type="molecule type" value="Genomic_DNA"/>
</dbReference>
<evidence type="ECO:0000313" key="1">
    <source>
        <dbReference type="EMBL" id="PHX57251.1"/>
    </source>
</evidence>
<evidence type="ECO:0008006" key="3">
    <source>
        <dbReference type="Google" id="ProtNLM"/>
    </source>
</evidence>
<name>A0A2G4F6D0_9CYAN</name>
<organism evidence="1 2">
    <name type="scientific">Tychonema bourrellyi FEM_GT703</name>
    <dbReference type="NCBI Taxonomy" id="2040638"/>
    <lineage>
        <taxon>Bacteria</taxon>
        <taxon>Bacillati</taxon>
        <taxon>Cyanobacteriota</taxon>
        <taxon>Cyanophyceae</taxon>
        <taxon>Oscillatoriophycideae</taxon>
        <taxon>Oscillatoriales</taxon>
        <taxon>Microcoleaceae</taxon>
        <taxon>Tychonema</taxon>
    </lineage>
</organism>
<proteinExistence type="predicted"/>
<dbReference type="OrthoDB" id="9796523at2"/>
<accession>A0A2G4F6D0</accession>
<dbReference type="RefSeq" id="WP_096828496.1">
    <property type="nucleotide sequence ID" value="NZ_NXIB02000003.1"/>
</dbReference>
<dbReference type="Proteomes" id="UP000226442">
    <property type="component" value="Unassembled WGS sequence"/>
</dbReference>
<protein>
    <recommendedName>
        <fullName evidence="3">RloB domain-containing protein</fullName>
    </recommendedName>
</protein>
<sequence>MSKKSSSRSKIDYYNRKDKTRRWFLIVCEGEKTEPNYFKKFPVDPRVINLDIKGEGKNTRSLVEKAIELKNKDKYDENDRFWCVFDRDINGRNSNDAQNFNAAMTLAKNNGIKVAYSNDAFELWYLLHFHFYNTGISRQNYQQKLTKLLGHEYQKNSEKIYEELKDRQQDAIKHAKRLLQKYDVSNPETDNPSTTVHLLVEELNSFIPKS</sequence>
<evidence type="ECO:0000313" key="2">
    <source>
        <dbReference type="Proteomes" id="UP000226442"/>
    </source>
</evidence>
<dbReference type="Pfam" id="PF13707">
    <property type="entry name" value="RloB"/>
    <property type="match status" value="1"/>
</dbReference>
<reference evidence="1" key="1">
    <citation type="submission" date="2017-10" db="EMBL/GenBank/DDBJ databases">
        <title>Draft genome sequence of the planktic cyanobacteria Tychonema bourrellyi isolated from alpine lentic freshwater.</title>
        <authorList>
            <person name="Tett A."/>
            <person name="Armanini F."/>
            <person name="Asnicar F."/>
            <person name="Boscaini A."/>
            <person name="Pasolli E."/>
            <person name="Zolfo M."/>
            <person name="Donati C."/>
            <person name="Salmaso N."/>
            <person name="Segata N."/>
        </authorList>
    </citation>
    <scope>NUCLEOTIDE SEQUENCE</scope>
    <source>
        <strain evidence="1">FEM_GT703</strain>
    </source>
</reference>
<gene>
    <name evidence="1" type="ORF">CP500_001010</name>
</gene>
<comment type="caution">
    <text evidence="1">The sequence shown here is derived from an EMBL/GenBank/DDBJ whole genome shotgun (WGS) entry which is preliminary data.</text>
</comment>
<keyword evidence="2" id="KW-1185">Reference proteome</keyword>
<dbReference type="InterPro" id="IPR025591">
    <property type="entry name" value="RloB"/>
</dbReference>